<comment type="caution">
    <text evidence="2">The sequence shown here is derived from an EMBL/GenBank/DDBJ whole genome shotgun (WGS) entry which is preliminary data.</text>
</comment>
<accession>A0ABS9KE20</accession>
<evidence type="ECO:0000256" key="1">
    <source>
        <dbReference type="SAM" id="MobiDB-lite"/>
    </source>
</evidence>
<protein>
    <recommendedName>
        <fullName evidence="4">DUF4023 domain-containing protein</fullName>
    </recommendedName>
</protein>
<reference evidence="2" key="2">
    <citation type="submission" date="2024-05" db="EMBL/GenBank/DDBJ databases">
        <title>Rhodohalobacter halophilus gen. nov., sp. nov., a moderately halophilic member of the family Balneolaceae.</title>
        <authorList>
            <person name="Xia J."/>
        </authorList>
    </citation>
    <scope>NUCLEOTIDE SEQUENCE</scope>
    <source>
        <strain evidence="2">WB101</strain>
    </source>
</reference>
<organism evidence="2 3">
    <name type="scientific">Rhodohalobacter sulfatireducens</name>
    <dbReference type="NCBI Taxonomy" id="2911366"/>
    <lineage>
        <taxon>Bacteria</taxon>
        <taxon>Pseudomonadati</taxon>
        <taxon>Balneolota</taxon>
        <taxon>Balneolia</taxon>
        <taxon>Balneolales</taxon>
        <taxon>Balneolaceae</taxon>
        <taxon>Rhodohalobacter</taxon>
    </lineage>
</organism>
<dbReference type="EMBL" id="JAKLWS010000012">
    <property type="protein sequence ID" value="MCG2589081.1"/>
    <property type="molecule type" value="Genomic_DNA"/>
</dbReference>
<feature type="compositionally biased region" description="Basic and acidic residues" evidence="1">
    <location>
        <begin position="17"/>
        <end position="28"/>
    </location>
</feature>
<keyword evidence="3" id="KW-1185">Reference proteome</keyword>
<feature type="compositionally biased region" description="Basic and acidic residues" evidence="1">
    <location>
        <begin position="1"/>
        <end position="10"/>
    </location>
</feature>
<evidence type="ECO:0000313" key="2">
    <source>
        <dbReference type="EMBL" id="MCG2589081.1"/>
    </source>
</evidence>
<proteinExistence type="predicted"/>
<name>A0ABS9KE20_9BACT</name>
<feature type="compositionally biased region" description="Basic and acidic residues" evidence="1">
    <location>
        <begin position="43"/>
        <end position="55"/>
    </location>
</feature>
<evidence type="ECO:0000313" key="3">
    <source>
        <dbReference type="Proteomes" id="UP001165366"/>
    </source>
</evidence>
<sequence>MNDKKDESKKKQLKNNAQKEKKKLDKELNQTFPASDPPSRTRPGHEKEKKKDNDS</sequence>
<dbReference type="RefSeq" id="WP_237854357.1">
    <property type="nucleotide sequence ID" value="NZ_JAKLWS010000012.1"/>
</dbReference>
<gene>
    <name evidence="2" type="ORF">L6773_10915</name>
</gene>
<reference evidence="2" key="1">
    <citation type="submission" date="2022-01" db="EMBL/GenBank/DDBJ databases">
        <authorList>
            <person name="Wang Y."/>
        </authorList>
    </citation>
    <scope>NUCLEOTIDE SEQUENCE</scope>
    <source>
        <strain evidence="2">WB101</strain>
    </source>
</reference>
<evidence type="ECO:0008006" key="4">
    <source>
        <dbReference type="Google" id="ProtNLM"/>
    </source>
</evidence>
<dbReference type="Proteomes" id="UP001165366">
    <property type="component" value="Unassembled WGS sequence"/>
</dbReference>
<feature type="region of interest" description="Disordered" evidence="1">
    <location>
        <begin position="1"/>
        <end position="55"/>
    </location>
</feature>